<comment type="caution">
    <text evidence="15">The sequence shown here is derived from an EMBL/GenBank/DDBJ whole genome shotgun (WGS) entry which is preliminary data.</text>
</comment>
<evidence type="ECO:0000256" key="12">
    <source>
        <dbReference type="SAM" id="SignalP"/>
    </source>
</evidence>
<reference evidence="15 16" key="1">
    <citation type="submission" date="2018-06" db="EMBL/GenBank/DDBJ databases">
        <authorList>
            <consortium name="Pathogen Informatics"/>
            <person name="Doyle S."/>
        </authorList>
    </citation>
    <scope>NUCLEOTIDE SEQUENCE [LARGE SCALE GENOMIC DNA]</scope>
    <source>
        <strain evidence="15 16">NCTC8684</strain>
    </source>
</reference>
<feature type="domain" description="TonB-dependent receptor-like beta-barrel" evidence="13">
    <location>
        <begin position="363"/>
        <end position="830"/>
    </location>
</feature>
<dbReference type="RefSeq" id="WP_115648440.1">
    <property type="nucleotide sequence ID" value="NZ_UIGR01000001.1"/>
</dbReference>
<keyword evidence="3 10" id="KW-0813">Transport</keyword>
<sequence length="879" mass="95202">MRKKQLVVALAMAGIGVNAPMAWAADEAASGELDRVEVTGSNIKRSIKQEKALPVTIVRTEEMTKQGFTTVEQVVNSLASNQSNLVGASSVQSVSGGASYAGLRGFDPQYTLVLLDGRRVANQAISGVATDLNAIPLSAIDRIEVLRDGASALYGSDAIGGVMNFITKKSYQGLTISGEAQATQHKGGDSANVSLLGGVGDLAKDGWNAYGVLSYQKSKAIKTIDRDFATKNQSLSSITYPANFLYQAAGKPGDGNVYNASMPGCRPPYTTPRDATSCGEKTWLFMDLTPEVEQFTANGKLSKQFGDHMLTAQYLGARNISTTRIGPTPMQSIATLTAGVNKYFPTVLPDGSPVTPGAKAVLNLRSDPLGPRTTKSTSDTHRLAVNLEGLLGGWDYRTGAAYSSNQTTINYKSGYVNGDKIEQALLNDQINPFGDSPAGAWENVELKGDGWISKYETALADFKASKELFALPAGNLAAAFGGELRHEKLDSQIQDLAQYAVGSGIADSKSTKGSRNISALYLEADVPVIKGLDIQLAARYDKYSDFGKAFNPKVAFKYQPAPQILFRGSASRGFRAPSLFDVFQPDAKTYTNGNNLNDPVLCPNGTPANGGDKTDCGTTFFAKQGGNRNLEPERASSLTFGVVIEPIREITASVDFWWTTINKVIGVLDNDLIFNDPVKYANRFVRVNPNDPYSKLDYVSTPTENLGNLSAAGLDTSFSWRLPRSRLGNFTINLDGTYTSKFVQQVEAGGIYYSRLSQWNNGLQPVVRWKHSLGLNWSLGNWSALLAQNYVSGYTDYKATHSVKPYSNWNLSSTYLWQKKLSVTAGVKNLFDQEPPFSNQNKFFQKGFDPILADPVGRAFFFESVIQTLVLAIVFSPQL</sequence>
<keyword evidence="8 15" id="KW-0675">Receptor</keyword>
<evidence type="ECO:0000256" key="5">
    <source>
        <dbReference type="ARBA" id="ARBA00022692"/>
    </source>
</evidence>
<evidence type="ECO:0000256" key="8">
    <source>
        <dbReference type="ARBA" id="ARBA00023170"/>
    </source>
</evidence>
<dbReference type="Pfam" id="PF07715">
    <property type="entry name" value="Plug"/>
    <property type="match status" value="1"/>
</dbReference>
<evidence type="ECO:0000256" key="1">
    <source>
        <dbReference type="ARBA" id="ARBA00004571"/>
    </source>
</evidence>
<keyword evidence="12" id="KW-0732">Signal</keyword>
<dbReference type="AlphaFoldDB" id="A0AAX2M9R8"/>
<dbReference type="Gene3D" id="2.40.170.20">
    <property type="entry name" value="TonB-dependent receptor, beta-barrel domain"/>
    <property type="match status" value="1"/>
</dbReference>
<evidence type="ECO:0000256" key="6">
    <source>
        <dbReference type="ARBA" id="ARBA00023077"/>
    </source>
</evidence>
<dbReference type="InterPro" id="IPR039426">
    <property type="entry name" value="TonB-dep_rcpt-like"/>
</dbReference>
<dbReference type="Proteomes" id="UP000254029">
    <property type="component" value="Unassembled WGS sequence"/>
</dbReference>
<evidence type="ECO:0000259" key="13">
    <source>
        <dbReference type="Pfam" id="PF00593"/>
    </source>
</evidence>
<evidence type="ECO:0000259" key="14">
    <source>
        <dbReference type="Pfam" id="PF07715"/>
    </source>
</evidence>
<name>A0AAX2M9R8_CHRVL</name>
<evidence type="ECO:0000256" key="4">
    <source>
        <dbReference type="ARBA" id="ARBA00022452"/>
    </source>
</evidence>
<gene>
    <name evidence="15" type="primary">cirA_2</name>
    <name evidence="15" type="ORF">NCTC8684_01972</name>
</gene>
<dbReference type="Pfam" id="PF00593">
    <property type="entry name" value="TonB_dep_Rec_b-barrel"/>
    <property type="match status" value="1"/>
</dbReference>
<evidence type="ECO:0000256" key="10">
    <source>
        <dbReference type="PROSITE-ProRule" id="PRU01360"/>
    </source>
</evidence>
<dbReference type="PROSITE" id="PS52016">
    <property type="entry name" value="TONB_DEPENDENT_REC_3"/>
    <property type="match status" value="1"/>
</dbReference>
<keyword evidence="5 10" id="KW-0812">Transmembrane</keyword>
<accession>A0AAX2M9R8</accession>
<protein>
    <submittedName>
        <fullName evidence="15">Colicin I receptor</fullName>
    </submittedName>
</protein>
<dbReference type="Gene3D" id="2.170.130.10">
    <property type="entry name" value="TonB-dependent receptor, plug domain"/>
    <property type="match status" value="1"/>
</dbReference>
<dbReference type="InterPro" id="IPR012910">
    <property type="entry name" value="Plug_dom"/>
</dbReference>
<keyword evidence="7 10" id="KW-0472">Membrane</keyword>
<dbReference type="EMBL" id="UIGR01000001">
    <property type="protein sequence ID" value="SUX32889.1"/>
    <property type="molecule type" value="Genomic_DNA"/>
</dbReference>
<dbReference type="InterPro" id="IPR036942">
    <property type="entry name" value="Beta-barrel_TonB_sf"/>
</dbReference>
<dbReference type="CDD" id="cd01347">
    <property type="entry name" value="ligand_gated_channel"/>
    <property type="match status" value="1"/>
</dbReference>
<keyword evidence="6 11" id="KW-0798">TonB box</keyword>
<evidence type="ECO:0000256" key="11">
    <source>
        <dbReference type="RuleBase" id="RU003357"/>
    </source>
</evidence>
<dbReference type="SUPFAM" id="SSF56935">
    <property type="entry name" value="Porins"/>
    <property type="match status" value="1"/>
</dbReference>
<keyword evidence="4 10" id="KW-1134">Transmembrane beta strand</keyword>
<feature type="chain" id="PRO_5043410375" evidence="12">
    <location>
        <begin position="25"/>
        <end position="879"/>
    </location>
</feature>
<organism evidence="15 16">
    <name type="scientific">Chromobacterium violaceum</name>
    <dbReference type="NCBI Taxonomy" id="536"/>
    <lineage>
        <taxon>Bacteria</taxon>
        <taxon>Pseudomonadati</taxon>
        <taxon>Pseudomonadota</taxon>
        <taxon>Betaproteobacteria</taxon>
        <taxon>Neisseriales</taxon>
        <taxon>Chromobacteriaceae</taxon>
        <taxon>Chromobacterium</taxon>
    </lineage>
</organism>
<comment type="subcellular location">
    <subcellularLocation>
        <location evidence="1 10">Cell outer membrane</location>
        <topology evidence="1 10">Multi-pass membrane protein</topology>
    </subcellularLocation>
</comment>
<dbReference type="PANTHER" id="PTHR47234:SF2">
    <property type="entry name" value="TONB-DEPENDENT RECEPTOR"/>
    <property type="match status" value="1"/>
</dbReference>
<dbReference type="PANTHER" id="PTHR47234">
    <property type="match status" value="1"/>
</dbReference>
<keyword evidence="9 10" id="KW-0998">Cell outer membrane</keyword>
<proteinExistence type="inferred from homology"/>
<comment type="similarity">
    <text evidence="2 10 11">Belongs to the TonB-dependent receptor family.</text>
</comment>
<evidence type="ECO:0000256" key="9">
    <source>
        <dbReference type="ARBA" id="ARBA00023237"/>
    </source>
</evidence>
<evidence type="ECO:0000256" key="2">
    <source>
        <dbReference type="ARBA" id="ARBA00009810"/>
    </source>
</evidence>
<dbReference type="GO" id="GO:0009279">
    <property type="term" value="C:cell outer membrane"/>
    <property type="evidence" value="ECO:0007669"/>
    <property type="project" value="UniProtKB-SubCell"/>
</dbReference>
<dbReference type="InterPro" id="IPR037066">
    <property type="entry name" value="Plug_dom_sf"/>
</dbReference>
<evidence type="ECO:0000313" key="15">
    <source>
        <dbReference type="EMBL" id="SUX32889.1"/>
    </source>
</evidence>
<evidence type="ECO:0000256" key="7">
    <source>
        <dbReference type="ARBA" id="ARBA00023136"/>
    </source>
</evidence>
<evidence type="ECO:0000313" key="16">
    <source>
        <dbReference type="Proteomes" id="UP000254029"/>
    </source>
</evidence>
<feature type="signal peptide" evidence="12">
    <location>
        <begin position="1"/>
        <end position="24"/>
    </location>
</feature>
<feature type="domain" description="TonB-dependent receptor plug" evidence="14">
    <location>
        <begin position="49"/>
        <end position="162"/>
    </location>
</feature>
<dbReference type="InterPro" id="IPR000531">
    <property type="entry name" value="Beta-barrel_TonB"/>
</dbReference>
<evidence type="ECO:0000256" key="3">
    <source>
        <dbReference type="ARBA" id="ARBA00022448"/>
    </source>
</evidence>